<reference evidence="2" key="1">
    <citation type="journal article" date="2023" name="G3 (Bethesda)">
        <title>Whole genome assembly and annotation of the endangered Caribbean coral Acropora cervicornis.</title>
        <authorList>
            <person name="Selwyn J.D."/>
            <person name="Vollmer S.V."/>
        </authorList>
    </citation>
    <scope>NUCLEOTIDE SEQUENCE</scope>
    <source>
        <strain evidence="2">K2</strain>
    </source>
</reference>
<feature type="transmembrane region" description="Helical" evidence="1">
    <location>
        <begin position="146"/>
        <end position="170"/>
    </location>
</feature>
<dbReference type="EMBL" id="JARQWQ010000004">
    <property type="protein sequence ID" value="KAK2572591.1"/>
    <property type="molecule type" value="Genomic_DNA"/>
</dbReference>
<keyword evidence="3" id="KW-1185">Reference proteome</keyword>
<evidence type="ECO:0000313" key="3">
    <source>
        <dbReference type="Proteomes" id="UP001249851"/>
    </source>
</evidence>
<feature type="transmembrane region" description="Helical" evidence="1">
    <location>
        <begin position="9"/>
        <end position="30"/>
    </location>
</feature>
<organism evidence="2 3">
    <name type="scientific">Acropora cervicornis</name>
    <name type="common">Staghorn coral</name>
    <dbReference type="NCBI Taxonomy" id="6130"/>
    <lineage>
        <taxon>Eukaryota</taxon>
        <taxon>Metazoa</taxon>
        <taxon>Cnidaria</taxon>
        <taxon>Anthozoa</taxon>
        <taxon>Hexacorallia</taxon>
        <taxon>Scleractinia</taxon>
        <taxon>Astrocoeniina</taxon>
        <taxon>Acroporidae</taxon>
        <taxon>Acropora</taxon>
    </lineage>
</organism>
<protein>
    <submittedName>
        <fullName evidence="2">Uncharacterized protein</fullName>
    </submittedName>
</protein>
<keyword evidence="1" id="KW-1133">Transmembrane helix</keyword>
<gene>
    <name evidence="2" type="ORF">P5673_002856</name>
</gene>
<comment type="caution">
    <text evidence="2">The sequence shown here is derived from an EMBL/GenBank/DDBJ whole genome shotgun (WGS) entry which is preliminary data.</text>
</comment>
<keyword evidence="1" id="KW-0472">Membrane</keyword>
<feature type="transmembrane region" description="Helical" evidence="1">
    <location>
        <begin position="60"/>
        <end position="83"/>
    </location>
</feature>
<dbReference type="Proteomes" id="UP001249851">
    <property type="component" value="Unassembled WGS sequence"/>
</dbReference>
<dbReference type="AlphaFoldDB" id="A0AAD9R3X8"/>
<name>A0AAD9R3X8_ACRCE</name>
<evidence type="ECO:0000313" key="2">
    <source>
        <dbReference type="EMBL" id="KAK2572591.1"/>
    </source>
</evidence>
<evidence type="ECO:0000256" key="1">
    <source>
        <dbReference type="SAM" id="Phobius"/>
    </source>
</evidence>
<reference evidence="2" key="2">
    <citation type="journal article" date="2023" name="Science">
        <title>Genomic signatures of disease resistance in endangered staghorn corals.</title>
        <authorList>
            <person name="Vollmer S.V."/>
            <person name="Selwyn J.D."/>
            <person name="Despard B.A."/>
            <person name="Roesel C.L."/>
        </authorList>
    </citation>
    <scope>NUCLEOTIDE SEQUENCE</scope>
    <source>
        <strain evidence="2">K2</strain>
    </source>
</reference>
<accession>A0AAD9R3X8</accession>
<proteinExistence type="predicted"/>
<keyword evidence="1" id="KW-0812">Transmembrane</keyword>
<feature type="transmembrane region" description="Helical" evidence="1">
    <location>
        <begin position="103"/>
        <end position="126"/>
    </location>
</feature>
<sequence>MGNCNPRALFIYASSCCVLSESCFLTVLFLEAKLFKSNANNSCWSNFAESSKENAADCPFFALFVATVVNGLLILFISSYLLFRILGKEDCFLKRIPLFKVLFRYGPLFTNVFTTLLNAVFIGLLIGYKSQHGKYTGEVFDHKGRLYLVLIVTGFCLIFIASVTTGLLAYQRRTRSIIDEFEEGVSNIFPDDNLDIN</sequence>